<dbReference type="GO" id="GO:0005737">
    <property type="term" value="C:cytoplasm"/>
    <property type="evidence" value="ECO:0007669"/>
    <property type="project" value="TreeGrafter"/>
</dbReference>
<dbReference type="EC" id="2.7.1.67" evidence="3"/>
<name>A0AAD4HFL9_9AGAM</name>
<keyword evidence="10" id="KW-1185">Reference proteome</keyword>
<dbReference type="Gene3D" id="1.10.1070.11">
    <property type="entry name" value="Phosphatidylinositol 3-/4-kinase, catalytic domain"/>
    <property type="match status" value="1"/>
</dbReference>
<evidence type="ECO:0000313" key="10">
    <source>
        <dbReference type="Proteomes" id="UP001195769"/>
    </source>
</evidence>
<dbReference type="FunFam" id="3.30.1010.10:FF:000014">
    <property type="entry name" value="Phosphatidylinositol 4-kinase STT4"/>
    <property type="match status" value="1"/>
</dbReference>
<evidence type="ECO:0000256" key="7">
    <source>
        <dbReference type="ARBA" id="ARBA00022840"/>
    </source>
</evidence>
<dbReference type="InterPro" id="IPR015433">
    <property type="entry name" value="PI3/4_kinase"/>
</dbReference>
<evidence type="ECO:0000256" key="5">
    <source>
        <dbReference type="ARBA" id="ARBA00022741"/>
    </source>
</evidence>
<keyword evidence="6 9" id="KW-0418">Kinase</keyword>
<dbReference type="GeneID" id="64664372"/>
<comment type="similarity">
    <text evidence="2">Belongs to the PI3/PI4-kinase family. Type III PI4K subfamily.</text>
</comment>
<feature type="non-terminal residue" evidence="9">
    <location>
        <position position="257"/>
    </location>
</feature>
<keyword evidence="7" id="KW-0067">ATP-binding</keyword>
<dbReference type="GO" id="GO:0005524">
    <property type="term" value="F:ATP binding"/>
    <property type="evidence" value="ECO:0007669"/>
    <property type="project" value="UniProtKB-KW"/>
</dbReference>
<evidence type="ECO:0000256" key="2">
    <source>
        <dbReference type="ARBA" id="ARBA00006209"/>
    </source>
</evidence>
<organism evidence="9 10">
    <name type="scientific">Suillus fuscotomentosus</name>
    <dbReference type="NCBI Taxonomy" id="1912939"/>
    <lineage>
        <taxon>Eukaryota</taxon>
        <taxon>Fungi</taxon>
        <taxon>Dikarya</taxon>
        <taxon>Basidiomycota</taxon>
        <taxon>Agaricomycotina</taxon>
        <taxon>Agaricomycetes</taxon>
        <taxon>Agaricomycetidae</taxon>
        <taxon>Boletales</taxon>
        <taxon>Suillineae</taxon>
        <taxon>Suillaceae</taxon>
        <taxon>Suillus</taxon>
    </lineage>
</organism>
<dbReference type="GO" id="GO:0048015">
    <property type="term" value="P:phosphatidylinositol-mediated signaling"/>
    <property type="evidence" value="ECO:0007669"/>
    <property type="project" value="TreeGrafter"/>
</dbReference>
<dbReference type="PROSITE" id="PS50290">
    <property type="entry name" value="PI3_4_KINASE_3"/>
    <property type="match status" value="1"/>
</dbReference>
<reference evidence="9" key="1">
    <citation type="journal article" date="2020" name="New Phytol.">
        <title>Comparative genomics reveals dynamic genome evolution in host specialist ectomycorrhizal fungi.</title>
        <authorList>
            <person name="Lofgren L.A."/>
            <person name="Nguyen N.H."/>
            <person name="Vilgalys R."/>
            <person name="Ruytinx J."/>
            <person name="Liao H.L."/>
            <person name="Branco S."/>
            <person name="Kuo A."/>
            <person name="LaButti K."/>
            <person name="Lipzen A."/>
            <person name="Andreopoulos W."/>
            <person name="Pangilinan J."/>
            <person name="Riley R."/>
            <person name="Hundley H."/>
            <person name="Na H."/>
            <person name="Barry K."/>
            <person name="Grigoriev I.V."/>
            <person name="Stajich J.E."/>
            <person name="Kennedy P.G."/>
        </authorList>
    </citation>
    <scope>NUCLEOTIDE SEQUENCE</scope>
    <source>
        <strain evidence="9">FC203</strain>
    </source>
</reference>
<gene>
    <name evidence="9" type="ORF">F5891DRAFT_1258320</name>
</gene>
<dbReference type="InterPro" id="IPR000403">
    <property type="entry name" value="PI3/4_kinase_cat_dom"/>
</dbReference>
<dbReference type="EMBL" id="JABBWK010000092">
    <property type="protein sequence ID" value="KAG1893714.1"/>
    <property type="molecule type" value="Genomic_DNA"/>
</dbReference>
<dbReference type="PROSITE" id="PS00915">
    <property type="entry name" value="PI3_4_KINASE_1"/>
    <property type="match status" value="1"/>
</dbReference>
<dbReference type="Pfam" id="PF00454">
    <property type="entry name" value="PI3_PI4_kinase"/>
    <property type="match status" value="1"/>
</dbReference>
<feature type="non-terminal residue" evidence="9">
    <location>
        <position position="1"/>
    </location>
</feature>
<feature type="domain" description="PI3K/PI4K catalytic" evidence="8">
    <location>
        <begin position="58"/>
        <end position="257"/>
    </location>
</feature>
<keyword evidence="5" id="KW-0547">Nucleotide-binding</keyword>
<keyword evidence="4" id="KW-0808">Transferase</keyword>
<evidence type="ECO:0000256" key="6">
    <source>
        <dbReference type="ARBA" id="ARBA00022777"/>
    </source>
</evidence>
<sequence length="257" mass="28602">KIDEEMAKIVVDVGVYLPSNPDGSVIDIDKKSGRPLQSHAKAPFMATFKVRKECVIIDSNPESLLDGGLEKREEYDVWQQAIFKVGDDCRQDVLALQIIAMFKNIFTSIGLTLYLFPYRVTATAAGCGVIDVVPNATSRDEMGRATVNDLLDFFISKYGGEETVAFQRAHLNFIQSMAAYSVACSILQIKDRHNGNIMIDGEGHIVHIGDKSSSRYLEQFSDYALQGVKFEPSSFKLTHEMVVLMGGRLSQGYKLFQ</sequence>
<comment type="catalytic activity">
    <reaction evidence="1">
        <text>a 1,2-diacyl-sn-glycero-3-phospho-(1D-myo-inositol) + ATP = a 1,2-diacyl-sn-glycero-3-phospho-(1D-myo-inositol 4-phosphate) + ADP + H(+)</text>
        <dbReference type="Rhea" id="RHEA:19877"/>
        <dbReference type="ChEBI" id="CHEBI:15378"/>
        <dbReference type="ChEBI" id="CHEBI:30616"/>
        <dbReference type="ChEBI" id="CHEBI:57880"/>
        <dbReference type="ChEBI" id="CHEBI:58178"/>
        <dbReference type="ChEBI" id="CHEBI:456216"/>
        <dbReference type="EC" id="2.7.1.67"/>
    </reaction>
</comment>
<dbReference type="Proteomes" id="UP001195769">
    <property type="component" value="Unassembled WGS sequence"/>
</dbReference>
<dbReference type="PANTHER" id="PTHR10048:SF15">
    <property type="entry name" value="PHOSPHATIDYLINOSITOL 4-KINASE ALPHA"/>
    <property type="match status" value="1"/>
</dbReference>
<dbReference type="InterPro" id="IPR018936">
    <property type="entry name" value="PI3/4_kinase_CS"/>
</dbReference>
<proteinExistence type="inferred from homology"/>
<comment type="caution">
    <text evidence="9">The sequence shown here is derived from an EMBL/GenBank/DDBJ whole genome shotgun (WGS) entry which is preliminary data.</text>
</comment>
<dbReference type="Gene3D" id="3.30.1010.10">
    <property type="entry name" value="Phosphatidylinositol 3-kinase Catalytic Subunit, Chain A, domain 4"/>
    <property type="match status" value="1"/>
</dbReference>
<evidence type="ECO:0000256" key="4">
    <source>
        <dbReference type="ARBA" id="ARBA00022679"/>
    </source>
</evidence>
<dbReference type="SUPFAM" id="SSF56112">
    <property type="entry name" value="Protein kinase-like (PK-like)"/>
    <property type="match status" value="1"/>
</dbReference>
<dbReference type="RefSeq" id="XP_041219290.1">
    <property type="nucleotide sequence ID" value="XM_041370074.1"/>
</dbReference>
<dbReference type="GO" id="GO:0004430">
    <property type="term" value="F:1-phosphatidylinositol 4-kinase activity"/>
    <property type="evidence" value="ECO:0007669"/>
    <property type="project" value="UniProtKB-EC"/>
</dbReference>
<dbReference type="PANTHER" id="PTHR10048">
    <property type="entry name" value="PHOSPHATIDYLINOSITOL KINASE"/>
    <property type="match status" value="1"/>
</dbReference>
<accession>A0AAD4HFL9</accession>
<evidence type="ECO:0000256" key="3">
    <source>
        <dbReference type="ARBA" id="ARBA00012169"/>
    </source>
</evidence>
<evidence type="ECO:0000259" key="8">
    <source>
        <dbReference type="PROSITE" id="PS50290"/>
    </source>
</evidence>
<dbReference type="GO" id="GO:0005886">
    <property type="term" value="C:plasma membrane"/>
    <property type="evidence" value="ECO:0007669"/>
    <property type="project" value="TreeGrafter"/>
</dbReference>
<dbReference type="InterPro" id="IPR011009">
    <property type="entry name" value="Kinase-like_dom_sf"/>
</dbReference>
<evidence type="ECO:0000256" key="1">
    <source>
        <dbReference type="ARBA" id="ARBA00001686"/>
    </source>
</evidence>
<protein>
    <recommendedName>
        <fullName evidence="3">1-phosphatidylinositol 4-kinase</fullName>
        <ecNumber evidence="3">2.7.1.67</ecNumber>
    </recommendedName>
</protein>
<evidence type="ECO:0000313" key="9">
    <source>
        <dbReference type="EMBL" id="KAG1893714.1"/>
    </source>
</evidence>
<dbReference type="GO" id="GO:0046854">
    <property type="term" value="P:phosphatidylinositol phosphate biosynthetic process"/>
    <property type="evidence" value="ECO:0007669"/>
    <property type="project" value="InterPro"/>
</dbReference>
<dbReference type="SMART" id="SM00146">
    <property type="entry name" value="PI3Kc"/>
    <property type="match status" value="1"/>
</dbReference>
<dbReference type="AlphaFoldDB" id="A0AAD4HFL9"/>
<dbReference type="InterPro" id="IPR036940">
    <property type="entry name" value="PI3/4_kinase_cat_sf"/>
</dbReference>